<protein>
    <submittedName>
        <fullName evidence="1">Uncharacterized protein</fullName>
    </submittedName>
</protein>
<sequence length="331" mass="37571">MRQGLSAIIFLLSIVLFGPFVQANEMTQSEVSSWLSNPNTQSSADHLYQLALQDKVPEIQMLLDEMSMPRQEVVRYLFLKKVERTRLVLSPRLAIFIQSHQTRQPHYQYSESGEGYSVTLSAFNTSLVANRLISHWKQDQTTLDFIIEAENNQLLLSSWLQGDDYQVKKKEALFVAEADSLSPQALQFLSNQLVGNSLKWLPTTPIVIKLAQLTKDERLYNLLWKMKGDDHSLKEIQRLAQKADQFSLQQVMNATQNPVIKPIALKQLTSIKPMSESVQTFLIERLNHSGDGLLVAQTLSESEHYDWLISLLESGQVSQSQALLKSIAAIE</sequence>
<dbReference type="Proteomes" id="UP000319828">
    <property type="component" value="Unassembled WGS sequence"/>
</dbReference>
<dbReference type="EMBL" id="VMKJ01000036">
    <property type="protein sequence ID" value="TVO33895.1"/>
    <property type="molecule type" value="Genomic_DNA"/>
</dbReference>
<proteinExistence type="predicted"/>
<dbReference type="RefSeq" id="WP_144388861.1">
    <property type="nucleotide sequence ID" value="NZ_CANNCB010000040.1"/>
</dbReference>
<organism evidence="1 2">
    <name type="scientific">Vibrio algivorus</name>
    <dbReference type="NCBI Taxonomy" id="1667024"/>
    <lineage>
        <taxon>Bacteria</taxon>
        <taxon>Pseudomonadati</taxon>
        <taxon>Pseudomonadota</taxon>
        <taxon>Gammaproteobacteria</taxon>
        <taxon>Vibrionales</taxon>
        <taxon>Vibrionaceae</taxon>
        <taxon>Vibrio</taxon>
    </lineage>
</organism>
<name>A0A557NZQ2_9VIBR</name>
<reference evidence="1 2" key="1">
    <citation type="submission" date="2019-07" db="EMBL/GenBank/DDBJ databases">
        <title>The draft genome sequence of Vibrio algivorus M1486.</title>
        <authorList>
            <person name="Meng X."/>
        </authorList>
    </citation>
    <scope>NUCLEOTIDE SEQUENCE [LARGE SCALE GENOMIC DNA]</scope>
    <source>
        <strain evidence="1 2">M1486</strain>
    </source>
</reference>
<comment type="caution">
    <text evidence="1">The sequence shown here is derived from an EMBL/GenBank/DDBJ whole genome shotgun (WGS) entry which is preliminary data.</text>
</comment>
<evidence type="ECO:0000313" key="2">
    <source>
        <dbReference type="Proteomes" id="UP000319828"/>
    </source>
</evidence>
<gene>
    <name evidence="1" type="ORF">FOF44_14520</name>
</gene>
<evidence type="ECO:0000313" key="1">
    <source>
        <dbReference type="EMBL" id="TVO33895.1"/>
    </source>
</evidence>
<accession>A0A557NZQ2</accession>
<dbReference type="OrthoDB" id="5825090at2"/>
<dbReference type="AlphaFoldDB" id="A0A557NZQ2"/>